<gene>
    <name evidence="1" type="ORF">AFUS01_LOCUS17183</name>
</gene>
<accession>A0A8J2P2B7</accession>
<organism evidence="1 2">
    <name type="scientific">Allacma fusca</name>
    <dbReference type="NCBI Taxonomy" id="39272"/>
    <lineage>
        <taxon>Eukaryota</taxon>
        <taxon>Metazoa</taxon>
        <taxon>Ecdysozoa</taxon>
        <taxon>Arthropoda</taxon>
        <taxon>Hexapoda</taxon>
        <taxon>Collembola</taxon>
        <taxon>Symphypleona</taxon>
        <taxon>Sminthuridae</taxon>
        <taxon>Allacma</taxon>
    </lineage>
</organism>
<reference evidence="1" key="1">
    <citation type="submission" date="2021-06" db="EMBL/GenBank/DDBJ databases">
        <authorList>
            <person name="Hodson N. C."/>
            <person name="Mongue J. A."/>
            <person name="Jaron S. K."/>
        </authorList>
    </citation>
    <scope>NUCLEOTIDE SEQUENCE</scope>
</reference>
<keyword evidence="2" id="KW-1185">Reference proteome</keyword>
<proteinExistence type="predicted"/>
<dbReference type="EMBL" id="CAJVCH010162872">
    <property type="protein sequence ID" value="CAG7728404.1"/>
    <property type="molecule type" value="Genomic_DNA"/>
</dbReference>
<comment type="caution">
    <text evidence="1">The sequence shown here is derived from an EMBL/GenBank/DDBJ whole genome shotgun (WGS) entry which is preliminary data.</text>
</comment>
<dbReference type="AlphaFoldDB" id="A0A8J2P2B7"/>
<dbReference type="Proteomes" id="UP000708208">
    <property type="component" value="Unassembled WGS sequence"/>
</dbReference>
<evidence type="ECO:0000313" key="2">
    <source>
        <dbReference type="Proteomes" id="UP000708208"/>
    </source>
</evidence>
<protein>
    <submittedName>
        <fullName evidence="1">Uncharacterized protein</fullName>
    </submittedName>
</protein>
<sequence>MEFILSYSGTGFKWKYNQGNVGAQVVGYPTSSRNSTLANCNNFFVSSHPWQDAQKTYSGSSDLLNCESCRTLLTFRWKEIISMFKKVNMDGLGSKEWCLKFLEFMTKRMWLSRISEAGYL</sequence>
<evidence type="ECO:0000313" key="1">
    <source>
        <dbReference type="EMBL" id="CAG7728404.1"/>
    </source>
</evidence>
<name>A0A8J2P2B7_9HEXA</name>